<dbReference type="EMBL" id="CAMGYJ010000002">
    <property type="protein sequence ID" value="CAI0383668.1"/>
    <property type="molecule type" value="Genomic_DNA"/>
</dbReference>
<reference evidence="3" key="1">
    <citation type="submission" date="2022-08" db="EMBL/GenBank/DDBJ databases">
        <authorList>
            <person name="Gutierrez-Valencia J."/>
        </authorList>
    </citation>
    <scope>NUCLEOTIDE SEQUENCE</scope>
</reference>
<dbReference type="InterPro" id="IPR026960">
    <property type="entry name" value="RVT-Znf"/>
</dbReference>
<dbReference type="Pfam" id="PF13966">
    <property type="entry name" value="zf-RVT"/>
    <property type="match status" value="1"/>
</dbReference>
<gene>
    <name evidence="3" type="ORF">LITE_LOCUS4093</name>
</gene>
<dbReference type="Proteomes" id="UP001154282">
    <property type="component" value="Unassembled WGS sequence"/>
</dbReference>
<evidence type="ECO:0000259" key="2">
    <source>
        <dbReference type="Pfam" id="PF13966"/>
    </source>
</evidence>
<keyword evidence="4" id="KW-1185">Reference proteome</keyword>
<sequence>MEKDGRFRLKSAYNLVVEEEDNAPDRCWKDLWKWKGPNRIKHFMWIVLHGRLLTKKELTRRKITTNSHCNLCPDQEETIDHILRNCSKARVVWDKFQSRTVANSMSLPLQDWLMINLRHHDTATEFGIIIWQLWKQRNEEVMEGKVFSKNGLFARIQAWFNIVRNAQENVQLTSTSNPPAGQVRNVSWDPPLEG</sequence>
<name>A0AAV0HFB2_9ROSI</name>
<comment type="caution">
    <text evidence="3">The sequence shown here is derived from an EMBL/GenBank/DDBJ whole genome shotgun (WGS) entry which is preliminary data.</text>
</comment>
<evidence type="ECO:0000313" key="4">
    <source>
        <dbReference type="Proteomes" id="UP001154282"/>
    </source>
</evidence>
<proteinExistence type="predicted"/>
<evidence type="ECO:0000256" key="1">
    <source>
        <dbReference type="SAM" id="MobiDB-lite"/>
    </source>
</evidence>
<evidence type="ECO:0000313" key="3">
    <source>
        <dbReference type="EMBL" id="CAI0383668.1"/>
    </source>
</evidence>
<protein>
    <recommendedName>
        <fullName evidence="2">Reverse transcriptase zinc-binding domain-containing protein</fullName>
    </recommendedName>
</protein>
<dbReference type="AlphaFoldDB" id="A0AAV0HFB2"/>
<organism evidence="3 4">
    <name type="scientific">Linum tenue</name>
    <dbReference type="NCBI Taxonomy" id="586396"/>
    <lineage>
        <taxon>Eukaryota</taxon>
        <taxon>Viridiplantae</taxon>
        <taxon>Streptophyta</taxon>
        <taxon>Embryophyta</taxon>
        <taxon>Tracheophyta</taxon>
        <taxon>Spermatophyta</taxon>
        <taxon>Magnoliopsida</taxon>
        <taxon>eudicotyledons</taxon>
        <taxon>Gunneridae</taxon>
        <taxon>Pentapetalae</taxon>
        <taxon>rosids</taxon>
        <taxon>fabids</taxon>
        <taxon>Malpighiales</taxon>
        <taxon>Linaceae</taxon>
        <taxon>Linum</taxon>
    </lineage>
</organism>
<feature type="region of interest" description="Disordered" evidence="1">
    <location>
        <begin position="173"/>
        <end position="194"/>
    </location>
</feature>
<feature type="domain" description="Reverse transcriptase zinc-binding" evidence="2">
    <location>
        <begin position="7"/>
        <end position="93"/>
    </location>
</feature>
<accession>A0AAV0HFB2</accession>